<feature type="domain" description="Activator of Hsp90 ATPase homologue 1/2-like C-terminal" evidence="2">
    <location>
        <begin position="11"/>
        <end position="135"/>
    </location>
</feature>
<organism evidence="3 4">
    <name type="scientific">Bowmanella dokdonensis</name>
    <dbReference type="NCBI Taxonomy" id="751969"/>
    <lineage>
        <taxon>Bacteria</taxon>
        <taxon>Pseudomonadati</taxon>
        <taxon>Pseudomonadota</taxon>
        <taxon>Gammaproteobacteria</taxon>
        <taxon>Alteromonadales</taxon>
        <taxon>Alteromonadaceae</taxon>
        <taxon>Bowmanella</taxon>
    </lineage>
</organism>
<dbReference type="AlphaFoldDB" id="A0A939DJT2"/>
<proteinExistence type="inferred from homology"/>
<accession>A0A939DJT2</accession>
<protein>
    <submittedName>
        <fullName evidence="3">SRPBCC domain-containing protein</fullName>
    </submittedName>
</protein>
<dbReference type="EMBL" id="JAFKCV010000001">
    <property type="protein sequence ID" value="MBN7824013.1"/>
    <property type="molecule type" value="Genomic_DNA"/>
</dbReference>
<dbReference type="Gene3D" id="3.30.530.20">
    <property type="match status" value="1"/>
</dbReference>
<dbReference type="Proteomes" id="UP000664654">
    <property type="component" value="Unassembled WGS sequence"/>
</dbReference>
<dbReference type="Pfam" id="PF08327">
    <property type="entry name" value="AHSA1"/>
    <property type="match status" value="1"/>
</dbReference>
<dbReference type="RefSeq" id="WP_206572112.1">
    <property type="nucleotide sequence ID" value="NZ_JAFKCV010000001.1"/>
</dbReference>
<comment type="caution">
    <text evidence="3">The sequence shown here is derived from an EMBL/GenBank/DDBJ whole genome shotgun (WGS) entry which is preliminary data.</text>
</comment>
<dbReference type="CDD" id="cd07814">
    <property type="entry name" value="SRPBCC_CalC_Aha1-like"/>
    <property type="match status" value="1"/>
</dbReference>
<sequence>MHQFSLNVKFDAPLERLYEAWHKPELLQQWFAPGDMLVAQAMSSFQEGGKFRIVMQDTDFSQHILMGQYQTIVPNQRLAFTWQWQDSDLMTHVSLDFARVNDSTSELTLTHSGFPDQEMADDHQDGWIACLEKLSLLTL</sequence>
<dbReference type="SUPFAM" id="SSF55961">
    <property type="entry name" value="Bet v1-like"/>
    <property type="match status" value="1"/>
</dbReference>
<gene>
    <name evidence="3" type="ORF">J0A66_02130</name>
</gene>
<evidence type="ECO:0000259" key="2">
    <source>
        <dbReference type="Pfam" id="PF08327"/>
    </source>
</evidence>
<comment type="similarity">
    <text evidence="1">Belongs to the AHA1 family.</text>
</comment>
<keyword evidence="4" id="KW-1185">Reference proteome</keyword>
<evidence type="ECO:0000256" key="1">
    <source>
        <dbReference type="ARBA" id="ARBA00006817"/>
    </source>
</evidence>
<name>A0A939DJT2_9ALTE</name>
<evidence type="ECO:0000313" key="4">
    <source>
        <dbReference type="Proteomes" id="UP000664654"/>
    </source>
</evidence>
<evidence type="ECO:0000313" key="3">
    <source>
        <dbReference type="EMBL" id="MBN7824013.1"/>
    </source>
</evidence>
<reference evidence="3" key="1">
    <citation type="submission" date="2021-03" db="EMBL/GenBank/DDBJ databases">
        <title>novel species isolated from a fishpond in China.</title>
        <authorList>
            <person name="Lu H."/>
            <person name="Cai Z."/>
        </authorList>
    </citation>
    <scope>NUCLEOTIDE SEQUENCE</scope>
    <source>
        <strain evidence="3">JCM 30855</strain>
    </source>
</reference>
<dbReference type="InterPro" id="IPR013538">
    <property type="entry name" value="ASHA1/2-like_C"/>
</dbReference>
<dbReference type="InterPro" id="IPR023393">
    <property type="entry name" value="START-like_dom_sf"/>
</dbReference>